<dbReference type="InParanoid" id="A0A2P5HIM0"/>
<name>A0A2P5HIM0_DIAHE</name>
<evidence type="ECO:0000256" key="1">
    <source>
        <dbReference type="ARBA" id="ARBA00006484"/>
    </source>
</evidence>
<keyword evidence="6" id="KW-1185">Reference proteome</keyword>
<protein>
    <recommendedName>
        <fullName evidence="7">Short chain dehydrogenase</fullName>
    </recommendedName>
</protein>
<dbReference type="PANTHER" id="PTHR42760">
    <property type="entry name" value="SHORT-CHAIN DEHYDROGENASES/REDUCTASES FAMILY MEMBER"/>
    <property type="match status" value="1"/>
</dbReference>
<dbReference type="CDD" id="cd05233">
    <property type="entry name" value="SDR_c"/>
    <property type="match status" value="1"/>
</dbReference>
<organism evidence="5 6">
    <name type="scientific">Diaporthe helianthi</name>
    <dbReference type="NCBI Taxonomy" id="158607"/>
    <lineage>
        <taxon>Eukaryota</taxon>
        <taxon>Fungi</taxon>
        <taxon>Dikarya</taxon>
        <taxon>Ascomycota</taxon>
        <taxon>Pezizomycotina</taxon>
        <taxon>Sordariomycetes</taxon>
        <taxon>Sordariomycetidae</taxon>
        <taxon>Diaporthales</taxon>
        <taxon>Diaporthaceae</taxon>
        <taxon>Diaporthe</taxon>
    </lineage>
</organism>
<comment type="similarity">
    <text evidence="1 4">Belongs to the short-chain dehydrogenases/reductases (SDR) family.</text>
</comment>
<sequence length="316" mass="34005">MSDKKNIVITGSARGIGRATARHLALLGHRLFLVDIDADELAYTAKTYIPGALTGQVNGHGNKASVGVGHGACDLRDPAAIKSTIKAAADFFGGRIDVLVNNAGIARAQFSGGRSMADASVFDEWQAYMQTNLTAPFLVSQACIPFMTIQDDGRKEHVDSVIRPEAACAATERLTETHRSTFSARAKQGPSIINIASFRARQSEPNCEGYAASKGGILGLTQAMAISCAQWGIRCNAVLPGYIYVQHENRQADEIEGHEWWAKDVPAERHRKHPTGRIGYGEDIAETIEWLMGAGFVTGQEIVVDGGMSKIKHVDA</sequence>
<evidence type="ECO:0000313" key="5">
    <source>
        <dbReference type="EMBL" id="POS70098.1"/>
    </source>
</evidence>
<evidence type="ECO:0000313" key="6">
    <source>
        <dbReference type="Proteomes" id="UP000094444"/>
    </source>
</evidence>
<dbReference type="AlphaFoldDB" id="A0A2P5HIM0"/>
<dbReference type="STRING" id="158607.A0A2P5HIM0"/>
<evidence type="ECO:0000256" key="2">
    <source>
        <dbReference type="ARBA" id="ARBA00022857"/>
    </source>
</evidence>
<dbReference type="InterPro" id="IPR020904">
    <property type="entry name" value="Sc_DH/Rdtase_CS"/>
</dbReference>
<dbReference type="Gene3D" id="3.40.50.720">
    <property type="entry name" value="NAD(P)-binding Rossmann-like Domain"/>
    <property type="match status" value="1"/>
</dbReference>
<dbReference type="Pfam" id="PF13561">
    <property type="entry name" value="adh_short_C2"/>
    <property type="match status" value="1"/>
</dbReference>
<gene>
    <name evidence="5" type="ORF">DHEL01_v211509</name>
</gene>
<evidence type="ECO:0000256" key="4">
    <source>
        <dbReference type="RuleBase" id="RU000363"/>
    </source>
</evidence>
<dbReference type="GO" id="GO:0016616">
    <property type="term" value="F:oxidoreductase activity, acting on the CH-OH group of donors, NAD or NADP as acceptor"/>
    <property type="evidence" value="ECO:0007669"/>
    <property type="project" value="TreeGrafter"/>
</dbReference>
<proteinExistence type="inferred from homology"/>
<dbReference type="Proteomes" id="UP000094444">
    <property type="component" value="Unassembled WGS sequence"/>
</dbReference>
<dbReference type="PRINTS" id="PR00080">
    <property type="entry name" value="SDRFAMILY"/>
</dbReference>
<dbReference type="EMBL" id="MAVT02001808">
    <property type="protein sequence ID" value="POS70098.1"/>
    <property type="molecule type" value="Genomic_DNA"/>
</dbReference>
<dbReference type="InterPro" id="IPR036291">
    <property type="entry name" value="NAD(P)-bd_dom_sf"/>
</dbReference>
<keyword evidence="3" id="KW-0560">Oxidoreductase</keyword>
<dbReference type="SUPFAM" id="SSF51735">
    <property type="entry name" value="NAD(P)-binding Rossmann-fold domains"/>
    <property type="match status" value="1"/>
</dbReference>
<dbReference type="OrthoDB" id="47007at2759"/>
<dbReference type="PROSITE" id="PS00061">
    <property type="entry name" value="ADH_SHORT"/>
    <property type="match status" value="1"/>
</dbReference>
<keyword evidence="2" id="KW-0521">NADP</keyword>
<dbReference type="Pfam" id="PF00106">
    <property type="entry name" value="adh_short"/>
    <property type="match status" value="1"/>
</dbReference>
<dbReference type="InterPro" id="IPR002347">
    <property type="entry name" value="SDR_fam"/>
</dbReference>
<dbReference type="PRINTS" id="PR00081">
    <property type="entry name" value="GDHRDH"/>
</dbReference>
<evidence type="ECO:0000256" key="3">
    <source>
        <dbReference type="ARBA" id="ARBA00023002"/>
    </source>
</evidence>
<comment type="caution">
    <text evidence="5">The sequence shown here is derived from an EMBL/GenBank/DDBJ whole genome shotgun (WGS) entry which is preliminary data.</text>
</comment>
<reference evidence="5" key="1">
    <citation type="submission" date="2017-09" db="EMBL/GenBank/DDBJ databases">
        <title>Polyketide synthases of a Diaporthe helianthi virulent isolate.</title>
        <authorList>
            <person name="Baroncelli R."/>
        </authorList>
    </citation>
    <scope>NUCLEOTIDE SEQUENCE [LARGE SCALE GENOMIC DNA]</scope>
    <source>
        <strain evidence="5">7/96</strain>
    </source>
</reference>
<accession>A0A2P5HIM0</accession>
<dbReference type="PANTHER" id="PTHR42760:SF133">
    <property type="entry name" value="3-OXOACYL-[ACYL-CARRIER-PROTEIN] REDUCTASE"/>
    <property type="match status" value="1"/>
</dbReference>
<evidence type="ECO:0008006" key="7">
    <source>
        <dbReference type="Google" id="ProtNLM"/>
    </source>
</evidence>